<evidence type="ECO:0000313" key="2">
    <source>
        <dbReference type="Proteomes" id="UP001359485"/>
    </source>
</evidence>
<comment type="caution">
    <text evidence="1">The sequence shown here is derived from an EMBL/GenBank/DDBJ whole genome shotgun (WGS) entry which is preliminary data.</text>
</comment>
<accession>A0ABR1BEN6</accession>
<sequence>MRGYSDGSSSLGSKEEDKGKCIPWVLEGSPEGSSVLTVPAEGRRRDETKGKVHSYAALILFQLEKIHTKS</sequence>
<reference evidence="1 2" key="1">
    <citation type="submission" date="2023-09" db="EMBL/GenBank/DDBJ databases">
        <title>Genomes of two closely related lineages of the louse Polyplax serrata with different host specificities.</title>
        <authorList>
            <person name="Martinu J."/>
            <person name="Tarabai H."/>
            <person name="Stefka J."/>
            <person name="Hypsa V."/>
        </authorList>
    </citation>
    <scope>NUCLEOTIDE SEQUENCE [LARGE SCALE GENOMIC DNA]</scope>
    <source>
        <strain evidence="1">98ZLc_SE</strain>
    </source>
</reference>
<proteinExistence type="predicted"/>
<name>A0ABR1BEN6_POLSC</name>
<organism evidence="1 2">
    <name type="scientific">Polyplax serrata</name>
    <name type="common">Common mouse louse</name>
    <dbReference type="NCBI Taxonomy" id="468196"/>
    <lineage>
        <taxon>Eukaryota</taxon>
        <taxon>Metazoa</taxon>
        <taxon>Ecdysozoa</taxon>
        <taxon>Arthropoda</taxon>
        <taxon>Hexapoda</taxon>
        <taxon>Insecta</taxon>
        <taxon>Pterygota</taxon>
        <taxon>Neoptera</taxon>
        <taxon>Paraneoptera</taxon>
        <taxon>Psocodea</taxon>
        <taxon>Troctomorpha</taxon>
        <taxon>Phthiraptera</taxon>
        <taxon>Anoplura</taxon>
        <taxon>Polyplacidae</taxon>
        <taxon>Polyplax</taxon>
    </lineage>
</organism>
<evidence type="ECO:0000313" key="1">
    <source>
        <dbReference type="EMBL" id="KAK6641782.1"/>
    </source>
</evidence>
<dbReference type="Proteomes" id="UP001359485">
    <property type="component" value="Unassembled WGS sequence"/>
</dbReference>
<gene>
    <name evidence="1" type="ORF">RUM44_013497</name>
</gene>
<dbReference type="EMBL" id="JAWJWF010000001">
    <property type="protein sequence ID" value="KAK6641782.1"/>
    <property type="molecule type" value="Genomic_DNA"/>
</dbReference>
<keyword evidence="2" id="KW-1185">Reference proteome</keyword>
<protein>
    <submittedName>
        <fullName evidence="1">Uncharacterized protein</fullName>
    </submittedName>
</protein>